<reference evidence="2 3" key="1">
    <citation type="submission" date="2018-06" db="EMBL/GenBank/DDBJ databases">
        <title>Spongiibacterium sp. HME9304 Genome sequencing and assembly.</title>
        <authorList>
            <person name="Kang H."/>
            <person name="Kim H."/>
            <person name="Joh K."/>
        </authorList>
    </citation>
    <scope>NUCLEOTIDE SEQUENCE [LARGE SCALE GENOMIC DNA]</scope>
    <source>
        <strain evidence="2 3">HME9304</strain>
    </source>
</reference>
<dbReference type="KEGG" id="spon:HME9304_01378"/>
<accession>A0A2Z4LSQ4</accession>
<dbReference type="AlphaFoldDB" id="A0A2Z4LSQ4"/>
<sequence length="38" mass="4013">MNMEKATTNTVSFLNLGNSSIGIVFFGFGLSELNTTGV</sequence>
<organism evidence="2 3">
    <name type="scientific">Flagellimonas maritima</name>
    <dbReference type="NCBI Taxonomy" id="1383885"/>
    <lineage>
        <taxon>Bacteria</taxon>
        <taxon>Pseudomonadati</taxon>
        <taxon>Bacteroidota</taxon>
        <taxon>Flavobacteriia</taxon>
        <taxon>Flavobacteriales</taxon>
        <taxon>Flavobacteriaceae</taxon>
        <taxon>Flagellimonas</taxon>
    </lineage>
</organism>
<evidence type="ECO:0000256" key="1">
    <source>
        <dbReference type="SAM" id="Phobius"/>
    </source>
</evidence>
<evidence type="ECO:0000313" key="3">
    <source>
        <dbReference type="Proteomes" id="UP000248536"/>
    </source>
</evidence>
<keyword evidence="1" id="KW-1133">Transmembrane helix</keyword>
<feature type="transmembrane region" description="Helical" evidence="1">
    <location>
        <begin position="12"/>
        <end position="30"/>
    </location>
</feature>
<keyword evidence="1" id="KW-0812">Transmembrane</keyword>
<protein>
    <submittedName>
        <fullName evidence="2">Uncharacterized protein</fullName>
    </submittedName>
</protein>
<keyword evidence="1" id="KW-0472">Membrane</keyword>
<keyword evidence="3" id="KW-1185">Reference proteome</keyword>
<proteinExistence type="predicted"/>
<dbReference type="Proteomes" id="UP000248536">
    <property type="component" value="Chromosome"/>
</dbReference>
<gene>
    <name evidence="2" type="ORF">HME9304_01378</name>
</gene>
<dbReference type="EMBL" id="CP030104">
    <property type="protein sequence ID" value="AWX44378.1"/>
    <property type="molecule type" value="Genomic_DNA"/>
</dbReference>
<evidence type="ECO:0000313" key="2">
    <source>
        <dbReference type="EMBL" id="AWX44378.1"/>
    </source>
</evidence>
<name>A0A2Z4LSQ4_9FLAO</name>